<gene>
    <name evidence="1" type="ORF">GCM10007870_25740</name>
</gene>
<organism evidence="1 2">
    <name type="scientific">Gluconobacter kondonii</name>
    <dbReference type="NCBI Taxonomy" id="941463"/>
    <lineage>
        <taxon>Bacteria</taxon>
        <taxon>Pseudomonadati</taxon>
        <taxon>Pseudomonadota</taxon>
        <taxon>Alphaproteobacteria</taxon>
        <taxon>Acetobacterales</taxon>
        <taxon>Acetobacteraceae</taxon>
        <taxon>Gluconobacter</taxon>
    </lineage>
</organism>
<dbReference type="EMBL" id="BSNV01000047">
    <property type="protein sequence ID" value="GLQ66989.1"/>
    <property type="molecule type" value="Genomic_DNA"/>
</dbReference>
<sequence>MGRPPLDIKLTSVRLNSSARERIVRLVGQGGMAEFIREAVEKELKRREQSLRRQGDPPSDP</sequence>
<name>A0ABQ5WWL4_9PROT</name>
<protein>
    <submittedName>
        <fullName evidence="1">Uncharacterized protein</fullName>
    </submittedName>
</protein>
<comment type="caution">
    <text evidence="1">The sequence shown here is derived from an EMBL/GenBank/DDBJ whole genome shotgun (WGS) entry which is preliminary data.</text>
</comment>
<dbReference type="Proteomes" id="UP001156629">
    <property type="component" value="Unassembled WGS sequence"/>
</dbReference>
<accession>A0ABQ5WWL4</accession>
<evidence type="ECO:0000313" key="1">
    <source>
        <dbReference type="EMBL" id="GLQ66989.1"/>
    </source>
</evidence>
<proteinExistence type="predicted"/>
<evidence type="ECO:0000313" key="2">
    <source>
        <dbReference type="Proteomes" id="UP001156629"/>
    </source>
</evidence>
<reference evidence="2" key="1">
    <citation type="journal article" date="2019" name="Int. J. Syst. Evol. Microbiol.">
        <title>The Global Catalogue of Microorganisms (GCM) 10K type strain sequencing project: providing services to taxonomists for standard genome sequencing and annotation.</title>
        <authorList>
            <consortium name="The Broad Institute Genomics Platform"/>
            <consortium name="The Broad Institute Genome Sequencing Center for Infectious Disease"/>
            <person name="Wu L."/>
            <person name="Ma J."/>
        </authorList>
    </citation>
    <scope>NUCLEOTIDE SEQUENCE [LARGE SCALE GENOMIC DNA]</scope>
    <source>
        <strain evidence="2">NBRC 3266</strain>
    </source>
</reference>
<keyword evidence="2" id="KW-1185">Reference proteome</keyword>